<evidence type="ECO:0000256" key="5">
    <source>
        <dbReference type="ARBA" id="ARBA00022989"/>
    </source>
</evidence>
<dbReference type="AlphaFoldDB" id="A0A3S0QTH9"/>
<dbReference type="NCBIfam" id="NF007773">
    <property type="entry name" value="PRK10459.1"/>
    <property type="match status" value="1"/>
</dbReference>
<dbReference type="InterPro" id="IPR050833">
    <property type="entry name" value="Poly_Biosynth_Transport"/>
</dbReference>
<evidence type="ECO:0000256" key="7">
    <source>
        <dbReference type="SAM" id="Phobius"/>
    </source>
</evidence>
<reference evidence="8 9" key="1">
    <citation type="submission" date="2018-12" db="EMBL/GenBank/DDBJ databases">
        <authorList>
            <person name="Kartti S."/>
            <person name="Manni A."/>
            <person name="Chemao El Fihri M.W."/>
            <person name="Laamarti M."/>
            <person name="Temsamani L."/>
            <person name="El Jamali J.E."/>
            <person name="Ouadghiri M."/>
            <person name="Ibrahimi A."/>
            <person name="Filati-Maltouf A."/>
        </authorList>
    </citation>
    <scope>NUCLEOTIDE SEQUENCE [LARGE SCALE GENOMIC DNA]</scope>
    <source>
        <strain evidence="8 9">MDMC339</strain>
    </source>
</reference>
<organism evidence="8 9">
    <name type="scientific">Stenotrophomonas maltophilia</name>
    <name type="common">Pseudomonas maltophilia</name>
    <name type="synonym">Xanthomonas maltophilia</name>
    <dbReference type="NCBI Taxonomy" id="40324"/>
    <lineage>
        <taxon>Bacteria</taxon>
        <taxon>Pseudomonadati</taxon>
        <taxon>Pseudomonadota</taxon>
        <taxon>Gammaproteobacteria</taxon>
        <taxon>Lysobacterales</taxon>
        <taxon>Lysobacteraceae</taxon>
        <taxon>Stenotrophomonas</taxon>
        <taxon>Stenotrophomonas maltophilia group</taxon>
    </lineage>
</organism>
<dbReference type="EMBL" id="RXLZ01000007">
    <property type="protein sequence ID" value="RTQ91251.1"/>
    <property type="molecule type" value="Genomic_DNA"/>
</dbReference>
<feature type="transmembrane region" description="Helical" evidence="7">
    <location>
        <begin position="443"/>
        <end position="466"/>
    </location>
</feature>
<evidence type="ECO:0000256" key="6">
    <source>
        <dbReference type="ARBA" id="ARBA00023136"/>
    </source>
</evidence>
<feature type="transmembrane region" description="Helical" evidence="7">
    <location>
        <begin position="141"/>
        <end position="163"/>
    </location>
</feature>
<evidence type="ECO:0000256" key="2">
    <source>
        <dbReference type="ARBA" id="ARBA00007430"/>
    </source>
</evidence>
<feature type="transmembrane region" description="Helical" evidence="7">
    <location>
        <begin position="79"/>
        <end position="99"/>
    </location>
</feature>
<dbReference type="Proteomes" id="UP000271705">
    <property type="component" value="Unassembled WGS sequence"/>
</dbReference>
<comment type="similarity">
    <text evidence="2">Belongs to the polysaccharide synthase family.</text>
</comment>
<dbReference type="PANTHER" id="PTHR30250">
    <property type="entry name" value="PST FAMILY PREDICTED COLANIC ACID TRANSPORTER"/>
    <property type="match status" value="1"/>
</dbReference>
<evidence type="ECO:0000313" key="9">
    <source>
        <dbReference type="Proteomes" id="UP000271705"/>
    </source>
</evidence>
<evidence type="ECO:0000256" key="4">
    <source>
        <dbReference type="ARBA" id="ARBA00022692"/>
    </source>
</evidence>
<dbReference type="PANTHER" id="PTHR30250:SF10">
    <property type="entry name" value="LIPOPOLYSACCHARIDE BIOSYNTHESIS PROTEIN WZXC"/>
    <property type="match status" value="1"/>
</dbReference>
<protein>
    <submittedName>
        <fullName evidence="8">Colanic acid exporter</fullName>
    </submittedName>
</protein>
<comment type="caution">
    <text evidence="8">The sequence shown here is derived from an EMBL/GenBank/DDBJ whole genome shotgun (WGS) entry which is preliminary data.</text>
</comment>
<dbReference type="RefSeq" id="WP_126928040.1">
    <property type="nucleotide sequence ID" value="NZ_RXLZ01000007.1"/>
</dbReference>
<evidence type="ECO:0000313" key="8">
    <source>
        <dbReference type="EMBL" id="RTQ91251.1"/>
    </source>
</evidence>
<feature type="transmembrane region" description="Helical" evidence="7">
    <location>
        <begin position="381"/>
        <end position="400"/>
    </location>
</feature>
<name>A0A3S0QTH9_STEMA</name>
<comment type="subcellular location">
    <subcellularLocation>
        <location evidence="1">Cell membrane</location>
        <topology evidence="1">Multi-pass membrane protein</topology>
    </subcellularLocation>
</comment>
<keyword evidence="4 7" id="KW-0812">Transmembrane</keyword>
<feature type="transmembrane region" description="Helical" evidence="7">
    <location>
        <begin position="111"/>
        <end position="129"/>
    </location>
</feature>
<feature type="transmembrane region" description="Helical" evidence="7">
    <location>
        <begin position="357"/>
        <end position="375"/>
    </location>
</feature>
<sequence>MNLRAQAFSAGRWTSASLLLRALLQFAQTMILARLLTPADFGVMAITLAVYGVISLFVDLGLSNALIHFPERTARILSSLYWLNLGAALIMMLLLMIAAWPLAKFYDQSELIPVILLISLAMPLSAAGQQFRVLAEKDLRFHTLAGIEVASAIAGFACAILVAMLDGGVYSLVAAIVTTSAISSLLAWACLSKGLRPGFHFNLQEIKPHLGFGSYRLADTLLISAQMQVDILIGGAVAGSAAMGVYTLPRDLTLRLANTVVNPVVTRVGLPIMARVQADRSALKSIYLQTMRLTSSINFPIYAATALWAELIVAVVLGPQWHEAVDFMRVFAIWGLLRSTANPVGSLLNATGNVRRAFWWDLALLAIVPALMYLGAFAADLHGLAISLLLVQCAAFYPHYRFLVRPACGATFLEYVGALAPPMICTTFAVAAAWAAMALPIGQVYILAGTSMAVGACVYLVGSTLINKAWLRAMMELLSPLRRSPNAQRSVTPDHME</sequence>
<keyword evidence="6 7" id="KW-0472">Membrane</keyword>
<gene>
    <name evidence="8" type="ORF">EKL94_03760</name>
</gene>
<feature type="transmembrane region" description="Helical" evidence="7">
    <location>
        <begin position="43"/>
        <end position="67"/>
    </location>
</feature>
<evidence type="ECO:0000256" key="3">
    <source>
        <dbReference type="ARBA" id="ARBA00022475"/>
    </source>
</evidence>
<evidence type="ECO:0000256" key="1">
    <source>
        <dbReference type="ARBA" id="ARBA00004651"/>
    </source>
</evidence>
<feature type="transmembrane region" description="Helical" evidence="7">
    <location>
        <begin position="327"/>
        <end position="345"/>
    </location>
</feature>
<dbReference type="Pfam" id="PF13440">
    <property type="entry name" value="Polysacc_synt_3"/>
    <property type="match status" value="1"/>
</dbReference>
<keyword evidence="5 7" id="KW-1133">Transmembrane helix</keyword>
<feature type="transmembrane region" description="Helical" evidence="7">
    <location>
        <begin position="412"/>
        <end position="437"/>
    </location>
</feature>
<feature type="transmembrane region" description="Helical" evidence="7">
    <location>
        <begin position="299"/>
        <end position="321"/>
    </location>
</feature>
<proteinExistence type="inferred from homology"/>
<accession>A0A3S0QTH9</accession>
<dbReference type="GO" id="GO:0005886">
    <property type="term" value="C:plasma membrane"/>
    <property type="evidence" value="ECO:0007669"/>
    <property type="project" value="UniProtKB-SubCell"/>
</dbReference>
<dbReference type="CDD" id="cd13127">
    <property type="entry name" value="MATE_tuaB_like"/>
    <property type="match status" value="1"/>
</dbReference>
<feature type="transmembrane region" description="Helical" evidence="7">
    <location>
        <begin position="169"/>
        <end position="191"/>
    </location>
</feature>
<keyword evidence="3" id="KW-1003">Cell membrane</keyword>